<keyword evidence="2" id="KW-0560">Oxidoreductase</keyword>
<proteinExistence type="inferred from homology"/>
<sequence>MIILITGNRKGIGRYLSEHYLEKGYVVLGCSRSESDLQNKNYQHYLVDVSKEKDIKKMIFAVKKEFGKIDVLVNNAGIASMNLLLLTPTSIARKVMETNYFGTLVMCREFSRLMRKSNNGRIINFTTVA</sequence>
<evidence type="ECO:0000256" key="1">
    <source>
        <dbReference type="ARBA" id="ARBA00006484"/>
    </source>
</evidence>
<dbReference type="PRINTS" id="PR00080">
    <property type="entry name" value="SDRFAMILY"/>
</dbReference>
<dbReference type="EMBL" id="BARV01027196">
    <property type="protein sequence ID" value="GAI34610.1"/>
    <property type="molecule type" value="Genomic_DNA"/>
</dbReference>
<dbReference type="GO" id="GO:0016491">
    <property type="term" value="F:oxidoreductase activity"/>
    <property type="evidence" value="ECO:0007669"/>
    <property type="project" value="UniProtKB-KW"/>
</dbReference>
<evidence type="ECO:0008006" key="4">
    <source>
        <dbReference type="Google" id="ProtNLM"/>
    </source>
</evidence>
<dbReference type="AlphaFoldDB" id="X1P6F8"/>
<evidence type="ECO:0000313" key="3">
    <source>
        <dbReference type="EMBL" id="GAI34610.1"/>
    </source>
</evidence>
<dbReference type="InterPro" id="IPR002347">
    <property type="entry name" value="SDR_fam"/>
</dbReference>
<dbReference type="SUPFAM" id="SSF51735">
    <property type="entry name" value="NAD(P)-binding Rossmann-fold domains"/>
    <property type="match status" value="1"/>
</dbReference>
<accession>X1P6F8</accession>
<feature type="non-terminal residue" evidence="3">
    <location>
        <position position="129"/>
    </location>
</feature>
<reference evidence="3" key="1">
    <citation type="journal article" date="2014" name="Front. Microbiol.">
        <title>High frequency of phylogenetically diverse reductive dehalogenase-homologous genes in deep subseafloor sedimentary metagenomes.</title>
        <authorList>
            <person name="Kawai M."/>
            <person name="Futagami T."/>
            <person name="Toyoda A."/>
            <person name="Takaki Y."/>
            <person name="Nishi S."/>
            <person name="Hori S."/>
            <person name="Arai W."/>
            <person name="Tsubouchi T."/>
            <person name="Morono Y."/>
            <person name="Uchiyama I."/>
            <person name="Ito T."/>
            <person name="Fujiyama A."/>
            <person name="Inagaki F."/>
            <person name="Takami H."/>
        </authorList>
    </citation>
    <scope>NUCLEOTIDE SEQUENCE</scope>
    <source>
        <strain evidence="3">Expedition CK06-06</strain>
    </source>
</reference>
<gene>
    <name evidence="3" type="ORF">S06H3_43804</name>
</gene>
<comment type="similarity">
    <text evidence="1">Belongs to the short-chain dehydrogenases/reductases (SDR) family.</text>
</comment>
<dbReference type="PANTHER" id="PTHR44169:SF6">
    <property type="entry name" value="NADPH-DEPENDENT 1-ACYLDIHYDROXYACETONE PHOSPHATE REDUCTASE"/>
    <property type="match status" value="1"/>
</dbReference>
<dbReference type="Pfam" id="PF00106">
    <property type="entry name" value="adh_short"/>
    <property type="match status" value="1"/>
</dbReference>
<comment type="caution">
    <text evidence="3">The sequence shown here is derived from an EMBL/GenBank/DDBJ whole genome shotgun (WGS) entry which is preliminary data.</text>
</comment>
<evidence type="ECO:0000256" key="2">
    <source>
        <dbReference type="ARBA" id="ARBA00023002"/>
    </source>
</evidence>
<protein>
    <recommendedName>
        <fullName evidence="4">Short-chain dehydrogenase/reductase SDR</fullName>
    </recommendedName>
</protein>
<name>X1P6F8_9ZZZZ</name>
<dbReference type="PANTHER" id="PTHR44169">
    <property type="entry name" value="NADPH-DEPENDENT 1-ACYLDIHYDROXYACETONE PHOSPHATE REDUCTASE"/>
    <property type="match status" value="1"/>
</dbReference>
<organism evidence="3">
    <name type="scientific">marine sediment metagenome</name>
    <dbReference type="NCBI Taxonomy" id="412755"/>
    <lineage>
        <taxon>unclassified sequences</taxon>
        <taxon>metagenomes</taxon>
        <taxon>ecological metagenomes</taxon>
    </lineage>
</organism>
<dbReference type="InterPro" id="IPR036291">
    <property type="entry name" value="NAD(P)-bd_dom_sf"/>
</dbReference>
<dbReference type="Gene3D" id="3.40.50.720">
    <property type="entry name" value="NAD(P)-binding Rossmann-like Domain"/>
    <property type="match status" value="1"/>
</dbReference>
<dbReference type="PRINTS" id="PR00081">
    <property type="entry name" value="GDHRDH"/>
</dbReference>